<protein>
    <recommendedName>
        <fullName evidence="4">C3H1-type domain-containing protein</fullName>
    </recommendedName>
</protein>
<keyword evidence="3" id="KW-1133">Transmembrane helix</keyword>
<keyword evidence="1" id="KW-0479">Metal-binding</keyword>
<feature type="region of interest" description="Disordered" evidence="2">
    <location>
        <begin position="475"/>
        <end position="510"/>
    </location>
</feature>
<evidence type="ECO:0000256" key="1">
    <source>
        <dbReference type="PROSITE-ProRule" id="PRU00723"/>
    </source>
</evidence>
<evidence type="ECO:0000256" key="2">
    <source>
        <dbReference type="SAM" id="MobiDB-lite"/>
    </source>
</evidence>
<feature type="compositionally biased region" description="Polar residues" evidence="2">
    <location>
        <begin position="355"/>
        <end position="367"/>
    </location>
</feature>
<evidence type="ECO:0000256" key="3">
    <source>
        <dbReference type="SAM" id="Phobius"/>
    </source>
</evidence>
<feature type="zinc finger region" description="C3H1-type" evidence="1">
    <location>
        <begin position="436"/>
        <end position="470"/>
    </location>
</feature>
<dbReference type="GO" id="GO:0008270">
    <property type="term" value="F:zinc ion binding"/>
    <property type="evidence" value="ECO:0007669"/>
    <property type="project" value="UniProtKB-KW"/>
</dbReference>
<feature type="transmembrane region" description="Helical" evidence="3">
    <location>
        <begin position="20"/>
        <end position="41"/>
    </location>
</feature>
<dbReference type="EMBL" id="KV922098">
    <property type="protein sequence ID" value="ORE01786.1"/>
    <property type="molecule type" value="Genomic_DNA"/>
</dbReference>
<feature type="compositionally biased region" description="Basic and acidic residues" evidence="2">
    <location>
        <begin position="55"/>
        <end position="78"/>
    </location>
</feature>
<dbReference type="PROSITE" id="PS50103">
    <property type="entry name" value="ZF_C3H1"/>
    <property type="match status" value="1"/>
</dbReference>
<reference evidence="5" key="1">
    <citation type="journal article" date="2016" name="Proc. Natl. Acad. Sci. U.S.A.">
        <title>Lipid metabolic changes in an early divergent fungus govern the establishment of a mutualistic symbiosis with endobacteria.</title>
        <authorList>
            <person name="Lastovetsky O.A."/>
            <person name="Gaspar M.L."/>
            <person name="Mondo S.J."/>
            <person name="LaButti K.M."/>
            <person name="Sandor L."/>
            <person name="Grigoriev I.V."/>
            <person name="Henry S.A."/>
            <person name="Pawlowska T.E."/>
        </authorList>
    </citation>
    <scope>NUCLEOTIDE SEQUENCE [LARGE SCALE GENOMIC DNA]</scope>
    <source>
        <strain evidence="5">ATCC 52814</strain>
    </source>
</reference>
<feature type="compositionally biased region" description="Polar residues" evidence="2">
    <location>
        <begin position="314"/>
        <end position="345"/>
    </location>
</feature>
<feature type="compositionally biased region" description="Basic and acidic residues" evidence="2">
    <location>
        <begin position="372"/>
        <end position="390"/>
    </location>
</feature>
<evidence type="ECO:0000259" key="4">
    <source>
        <dbReference type="PROSITE" id="PS50103"/>
    </source>
</evidence>
<evidence type="ECO:0000313" key="5">
    <source>
        <dbReference type="EMBL" id="ORE01786.1"/>
    </source>
</evidence>
<dbReference type="Proteomes" id="UP000242414">
    <property type="component" value="Unassembled WGS sequence"/>
</dbReference>
<organism evidence="5">
    <name type="scientific">Rhizopus microsporus var. microsporus</name>
    <dbReference type="NCBI Taxonomy" id="86635"/>
    <lineage>
        <taxon>Eukaryota</taxon>
        <taxon>Fungi</taxon>
        <taxon>Fungi incertae sedis</taxon>
        <taxon>Mucoromycota</taxon>
        <taxon>Mucoromycotina</taxon>
        <taxon>Mucoromycetes</taxon>
        <taxon>Mucorales</taxon>
        <taxon>Mucorineae</taxon>
        <taxon>Rhizopodaceae</taxon>
        <taxon>Rhizopus</taxon>
    </lineage>
</organism>
<dbReference type="Gene3D" id="4.10.1000.40">
    <property type="match status" value="1"/>
</dbReference>
<dbReference type="OrthoDB" id="438553at2759"/>
<dbReference type="AlphaFoldDB" id="A0A1X0QPW4"/>
<dbReference type="Pfam" id="PF14608">
    <property type="entry name" value="zf-CCCH_2"/>
    <property type="match status" value="2"/>
</dbReference>
<sequence length="510" mass="56882">MSSVITHYIEHFATADRDEISIGIILTISAGVITAVIYYFAFSVKDKEKSKVTTREVKSLDVPHKKPEPEVQENKDKPAVAQPKADPFLANYEVTTASCLLISQQYIESLPKPVAPFLASYEATTASCLLASQQHIESLPKPVTPFLANFEATTAFTLLAAEKYIASLPKKVDPFLANYEATTARVLLQSSKYIEQTKPSIKESTLAKYDASTACHLLKASEYVASMPKPPSPFLSKYEATTAATLHAAQKYIESLPKPAKPFLAQYEATTALTLLHARSYVEQLPKPVKPFLANYEVTTAATLLASRNYISSLEPSNQSSKPASRAISRQNSSFSVTASPFHPTNNNNSNNNNTIPFQQSPASSPQGLLVSDHDSAADSEPETEKDYNQGRESVFVMANTFAAYDERTWARLEKIQKQSQNHLPKMKSRCNYWPNCTNKHCKYWHPVKDCRMGDQCAFRERCMFLHPEDYGIVARGKRKNQNKKNNTNSHHNNNNRKETTAGNANEAYY</sequence>
<dbReference type="VEuPathDB" id="FungiDB:BCV72DRAFT_265596"/>
<keyword evidence="1" id="KW-0863">Zinc-finger</keyword>
<keyword evidence="3" id="KW-0812">Transmembrane</keyword>
<gene>
    <name evidence="5" type="ORF">BCV72DRAFT_265596</name>
</gene>
<accession>A0A1X0QPW4</accession>
<keyword evidence="3" id="KW-0472">Membrane</keyword>
<name>A0A1X0QPW4_RHIZD</name>
<keyword evidence="1" id="KW-0862">Zinc</keyword>
<dbReference type="InterPro" id="IPR000571">
    <property type="entry name" value="Znf_CCCH"/>
</dbReference>
<proteinExistence type="predicted"/>
<feature type="region of interest" description="Disordered" evidence="2">
    <location>
        <begin position="314"/>
        <end position="392"/>
    </location>
</feature>
<feature type="domain" description="C3H1-type" evidence="4">
    <location>
        <begin position="436"/>
        <end position="470"/>
    </location>
</feature>
<feature type="compositionally biased region" description="Low complexity" evidence="2">
    <location>
        <begin position="484"/>
        <end position="493"/>
    </location>
</feature>
<feature type="region of interest" description="Disordered" evidence="2">
    <location>
        <begin position="55"/>
        <end position="79"/>
    </location>
</feature>